<accession>A0A0B7BDR1</accession>
<reference evidence="1" key="1">
    <citation type="submission" date="2014-12" db="EMBL/GenBank/DDBJ databases">
        <title>Insight into the proteome of Arion vulgaris.</title>
        <authorList>
            <person name="Aradska J."/>
            <person name="Bulat T."/>
            <person name="Smidak R."/>
            <person name="Sarate P."/>
            <person name="Gangsoo J."/>
            <person name="Sialana F."/>
            <person name="Bilban M."/>
            <person name="Lubec G."/>
        </authorList>
    </citation>
    <scope>NUCLEOTIDE SEQUENCE</scope>
    <source>
        <tissue evidence="1">Skin</tissue>
    </source>
</reference>
<organism evidence="1">
    <name type="scientific">Arion vulgaris</name>
    <dbReference type="NCBI Taxonomy" id="1028688"/>
    <lineage>
        <taxon>Eukaryota</taxon>
        <taxon>Metazoa</taxon>
        <taxon>Spiralia</taxon>
        <taxon>Lophotrochozoa</taxon>
        <taxon>Mollusca</taxon>
        <taxon>Gastropoda</taxon>
        <taxon>Heterobranchia</taxon>
        <taxon>Euthyneura</taxon>
        <taxon>Panpulmonata</taxon>
        <taxon>Eupulmonata</taxon>
        <taxon>Stylommatophora</taxon>
        <taxon>Helicina</taxon>
        <taxon>Arionoidea</taxon>
        <taxon>Arionidae</taxon>
        <taxon>Arion</taxon>
    </lineage>
</organism>
<proteinExistence type="predicted"/>
<dbReference type="AlphaFoldDB" id="A0A0B7BDR1"/>
<name>A0A0B7BDR1_9EUPU</name>
<sequence>MQKSVRSGIPVVLTMPGFIAGEHKKKKSQYILSDCSVSLENPKCMVFSKNMLYIDFKWFILYP</sequence>
<dbReference type="EMBL" id="HACG01044142">
    <property type="protein sequence ID" value="CEK91007.1"/>
    <property type="molecule type" value="Transcribed_RNA"/>
</dbReference>
<evidence type="ECO:0000313" key="1">
    <source>
        <dbReference type="EMBL" id="CEK91007.1"/>
    </source>
</evidence>
<protein>
    <submittedName>
        <fullName evidence="1">Uncharacterized protein</fullName>
    </submittedName>
</protein>
<gene>
    <name evidence="1" type="primary">ORF180439</name>
</gene>